<sequence>MKQQKVQALTSAEVSEILALQKWATYSQEYPIRYACTLNGALVQVDSFGIDNLPKLDALVVFGGYPRIVKYAGEIIMKHRRQYPEPEHKAPEIILLGSAPSTGQKIPGTSEALLYAQLLVSLGFDEAYIRRNLLKEAPVYGGKIAELKQIICGSERLSKLDCPRIGLLTEAGHSLSAVQKFAFAMRDVHFLAFETPVAQLCDRLFDVDSLTSGYGVDIVVGNVLSCFTDWNNGRFPLPQEKQNSFPSREGVFSVVRKYFMKGYAFCLRHPEQWELIGVSKVDALPLVNSRKIEITGCDLDGNKAGNGWESSSAAYLRYQMNTMVNGILDTWFKTGKYPY</sequence>
<name>A0A9D1M2S5_9PROT</name>
<reference evidence="1" key="1">
    <citation type="submission" date="2020-10" db="EMBL/GenBank/DDBJ databases">
        <authorList>
            <person name="Gilroy R."/>
        </authorList>
    </citation>
    <scope>NUCLEOTIDE SEQUENCE</scope>
    <source>
        <strain evidence="1">ChiW3-316</strain>
    </source>
</reference>
<protein>
    <submittedName>
        <fullName evidence="1">Uncharacterized protein</fullName>
    </submittedName>
</protein>
<organism evidence="1 2">
    <name type="scientific">Candidatus Scatocola faecipullorum</name>
    <dbReference type="NCBI Taxonomy" id="2840917"/>
    <lineage>
        <taxon>Bacteria</taxon>
        <taxon>Pseudomonadati</taxon>
        <taxon>Pseudomonadota</taxon>
        <taxon>Alphaproteobacteria</taxon>
        <taxon>Rhodospirillales</taxon>
        <taxon>Rhodospirillaceae</taxon>
        <taxon>Rhodospirillaceae incertae sedis</taxon>
        <taxon>Candidatus Scatocola</taxon>
    </lineage>
</organism>
<comment type="caution">
    <text evidence="1">The sequence shown here is derived from an EMBL/GenBank/DDBJ whole genome shotgun (WGS) entry which is preliminary data.</text>
</comment>
<dbReference type="Proteomes" id="UP000824107">
    <property type="component" value="Unassembled WGS sequence"/>
</dbReference>
<dbReference type="EMBL" id="DVNC01000005">
    <property type="protein sequence ID" value="HIU52533.1"/>
    <property type="molecule type" value="Genomic_DNA"/>
</dbReference>
<accession>A0A9D1M2S5</accession>
<gene>
    <name evidence="1" type="ORF">IAD20_00445</name>
</gene>
<evidence type="ECO:0000313" key="2">
    <source>
        <dbReference type="Proteomes" id="UP000824107"/>
    </source>
</evidence>
<reference evidence="1" key="2">
    <citation type="journal article" date="2021" name="PeerJ">
        <title>Extensive microbial diversity within the chicken gut microbiome revealed by metagenomics and culture.</title>
        <authorList>
            <person name="Gilroy R."/>
            <person name="Ravi A."/>
            <person name="Getino M."/>
            <person name="Pursley I."/>
            <person name="Horton D.L."/>
            <person name="Alikhan N.F."/>
            <person name="Baker D."/>
            <person name="Gharbi K."/>
            <person name="Hall N."/>
            <person name="Watson M."/>
            <person name="Adriaenssens E.M."/>
            <person name="Foster-Nyarko E."/>
            <person name="Jarju S."/>
            <person name="Secka A."/>
            <person name="Antonio M."/>
            <person name="Oren A."/>
            <person name="Chaudhuri R.R."/>
            <person name="La Ragione R."/>
            <person name="Hildebrand F."/>
            <person name="Pallen M.J."/>
        </authorList>
    </citation>
    <scope>NUCLEOTIDE SEQUENCE</scope>
    <source>
        <strain evidence="1">ChiW3-316</strain>
    </source>
</reference>
<dbReference type="AlphaFoldDB" id="A0A9D1M2S5"/>
<proteinExistence type="predicted"/>
<evidence type="ECO:0000313" key="1">
    <source>
        <dbReference type="EMBL" id="HIU52533.1"/>
    </source>
</evidence>